<dbReference type="Proteomes" id="UP001239111">
    <property type="component" value="Chromosome 1"/>
</dbReference>
<evidence type="ECO:0000313" key="2">
    <source>
        <dbReference type="Proteomes" id="UP001239111"/>
    </source>
</evidence>
<reference evidence="1" key="1">
    <citation type="submission" date="2023-04" db="EMBL/GenBank/DDBJ databases">
        <title>A chromosome-level genome assembly of the parasitoid wasp Eretmocerus hayati.</title>
        <authorList>
            <person name="Zhong Y."/>
            <person name="Liu S."/>
            <person name="Liu Y."/>
        </authorList>
    </citation>
    <scope>NUCLEOTIDE SEQUENCE</scope>
    <source>
        <strain evidence="1">ZJU_SS_LIU_2023</strain>
    </source>
</reference>
<proteinExistence type="predicted"/>
<sequence>MADIPWRTLQIFLLLLSVGFISTSIRTPSVIEEAARQAAKKRSTCSSRAVNSRDHPYYATIVSDCNESFRLQGIIISEYHIIASIDFVPPKTEFCSFTVHPGSNGQGNTESARDAMLIKEQRISFFKLTDPIQLNGSVQPIKMIENDEEMKSGDPAVVTSVIPDSWNRNEDERVFKATVIVKSEQGCRDFVSQWRSDQSNSCKDALWIETSNLPCPLSMSSALLRNGRLAGISGNLPNFGIGGQVLDGFLNIARYREVIREYTGI</sequence>
<name>A0ACC2PGB4_9HYME</name>
<evidence type="ECO:0000313" key="1">
    <source>
        <dbReference type="EMBL" id="KAJ8682521.1"/>
    </source>
</evidence>
<comment type="caution">
    <text evidence="1">The sequence shown here is derived from an EMBL/GenBank/DDBJ whole genome shotgun (WGS) entry which is preliminary data.</text>
</comment>
<gene>
    <name evidence="1" type="ORF">QAD02_018313</name>
</gene>
<organism evidence="1 2">
    <name type="scientific">Eretmocerus hayati</name>
    <dbReference type="NCBI Taxonomy" id="131215"/>
    <lineage>
        <taxon>Eukaryota</taxon>
        <taxon>Metazoa</taxon>
        <taxon>Ecdysozoa</taxon>
        <taxon>Arthropoda</taxon>
        <taxon>Hexapoda</taxon>
        <taxon>Insecta</taxon>
        <taxon>Pterygota</taxon>
        <taxon>Neoptera</taxon>
        <taxon>Endopterygota</taxon>
        <taxon>Hymenoptera</taxon>
        <taxon>Apocrita</taxon>
        <taxon>Proctotrupomorpha</taxon>
        <taxon>Chalcidoidea</taxon>
        <taxon>Aphelinidae</taxon>
        <taxon>Aphelininae</taxon>
        <taxon>Eretmocerus</taxon>
    </lineage>
</organism>
<keyword evidence="2" id="KW-1185">Reference proteome</keyword>
<protein>
    <submittedName>
        <fullName evidence="1">Uncharacterized protein</fullName>
    </submittedName>
</protein>
<accession>A0ACC2PGB4</accession>
<dbReference type="EMBL" id="CM056741">
    <property type="protein sequence ID" value="KAJ8682521.1"/>
    <property type="molecule type" value="Genomic_DNA"/>
</dbReference>